<gene>
    <name evidence="2" type="ORF">ACE1CC_23005</name>
</gene>
<keyword evidence="3" id="KW-1185">Reference proteome</keyword>
<dbReference type="EMBL" id="JBHFNQ010000178">
    <property type="protein sequence ID" value="MFB2879732.1"/>
    <property type="molecule type" value="Genomic_DNA"/>
</dbReference>
<sequence>MREPTGAQLRTLYRLCHLLTNMMFQPIHIVRLDERSLNLFILAGQGENIEFEIQPDGSIEP</sequence>
<dbReference type="Pfam" id="PF21828">
    <property type="entry name" value="DUF6888"/>
    <property type="match status" value="1"/>
</dbReference>
<accession>A0ABV4XBD7</accession>
<dbReference type="Proteomes" id="UP001576774">
    <property type="component" value="Unassembled WGS sequence"/>
</dbReference>
<proteinExistence type="predicted"/>
<evidence type="ECO:0000313" key="3">
    <source>
        <dbReference type="Proteomes" id="UP001576774"/>
    </source>
</evidence>
<feature type="domain" description="DUF6888" evidence="1">
    <location>
        <begin position="3"/>
        <end position="59"/>
    </location>
</feature>
<protein>
    <recommendedName>
        <fullName evidence="1">DUF6888 domain-containing protein</fullName>
    </recommendedName>
</protein>
<comment type="caution">
    <text evidence="2">The sequence shown here is derived from an EMBL/GenBank/DDBJ whole genome shotgun (WGS) entry which is preliminary data.</text>
</comment>
<name>A0ABV4XBD7_9CYAN</name>
<organism evidence="2 3">
    <name type="scientific">Floridaenema aerugineum BLCC-F46</name>
    <dbReference type="NCBI Taxonomy" id="3153654"/>
    <lineage>
        <taxon>Bacteria</taxon>
        <taxon>Bacillati</taxon>
        <taxon>Cyanobacteriota</taxon>
        <taxon>Cyanophyceae</taxon>
        <taxon>Oscillatoriophycideae</taxon>
        <taxon>Aerosakkonematales</taxon>
        <taxon>Aerosakkonemataceae</taxon>
        <taxon>Floridanema</taxon>
        <taxon>Floridanema aerugineum</taxon>
    </lineage>
</organism>
<evidence type="ECO:0000313" key="2">
    <source>
        <dbReference type="EMBL" id="MFB2879732.1"/>
    </source>
</evidence>
<reference evidence="2 3" key="1">
    <citation type="submission" date="2024-09" db="EMBL/GenBank/DDBJ databases">
        <title>Floridaenema gen nov. (Aerosakkonemataceae, Aerosakkonematales ord. nov., Cyanobacteria) from benthic tropical and subtropical fresh waters, with the description of four new species.</title>
        <authorList>
            <person name="Moretto J.A."/>
            <person name="Berthold D.E."/>
            <person name="Lefler F.W."/>
            <person name="Huang I.-S."/>
            <person name="Laughinghouse H. IV."/>
        </authorList>
    </citation>
    <scope>NUCLEOTIDE SEQUENCE [LARGE SCALE GENOMIC DNA]</scope>
    <source>
        <strain evidence="2 3">BLCC-F46</strain>
    </source>
</reference>
<dbReference type="InterPro" id="IPR054181">
    <property type="entry name" value="DUF6888"/>
</dbReference>
<dbReference type="RefSeq" id="WP_413272766.1">
    <property type="nucleotide sequence ID" value="NZ_JBHFNQ010000178.1"/>
</dbReference>
<evidence type="ECO:0000259" key="1">
    <source>
        <dbReference type="Pfam" id="PF21828"/>
    </source>
</evidence>